<feature type="region of interest" description="Disordered" evidence="1">
    <location>
        <begin position="505"/>
        <end position="568"/>
    </location>
</feature>
<dbReference type="EMBL" id="JAELUQ010000012">
    <property type="protein sequence ID" value="KAG7404713.1"/>
    <property type="molecule type" value="Genomic_DNA"/>
</dbReference>
<organism evidence="2 3">
    <name type="scientific">Fusarium oxysporum f. sp. rapae</name>
    <dbReference type="NCBI Taxonomy" id="485398"/>
    <lineage>
        <taxon>Eukaryota</taxon>
        <taxon>Fungi</taxon>
        <taxon>Dikarya</taxon>
        <taxon>Ascomycota</taxon>
        <taxon>Pezizomycotina</taxon>
        <taxon>Sordariomycetes</taxon>
        <taxon>Hypocreomycetidae</taxon>
        <taxon>Hypocreales</taxon>
        <taxon>Nectriaceae</taxon>
        <taxon>Fusarium</taxon>
        <taxon>Fusarium oxysporum species complex</taxon>
    </lineage>
</organism>
<evidence type="ECO:0000256" key="1">
    <source>
        <dbReference type="SAM" id="MobiDB-lite"/>
    </source>
</evidence>
<proteinExistence type="predicted"/>
<evidence type="ECO:0000313" key="3">
    <source>
        <dbReference type="Proteomes" id="UP000694050"/>
    </source>
</evidence>
<dbReference type="Proteomes" id="UP000694050">
    <property type="component" value="Unassembled WGS sequence"/>
</dbReference>
<comment type="caution">
    <text evidence="2">The sequence shown here is derived from an EMBL/GenBank/DDBJ whole genome shotgun (WGS) entry which is preliminary data.</text>
</comment>
<dbReference type="AlphaFoldDB" id="A0A8J5NK30"/>
<feature type="compositionally biased region" description="Acidic residues" evidence="1">
    <location>
        <begin position="540"/>
        <end position="553"/>
    </location>
</feature>
<sequence>MPLHQLETPENGWNIFRDSPTIFHYTFMTRLRSPFIAFEGLSNMPSLEKLPPEILQEIVSYLHDGYKRHHFGGYEPPLGQHEIVGIKRRSYLTSLRAVNRLFCQIVTPILFQHAIIYSGSVITRWGVTAVTSKGVTGTARLVKLSKDPSLRKIVRRLEICLKVRGTNDFQDYKPAIEEKDKDLEYLARLGAVIHSALPRFPNLKALKLNFEDIPYNYRQDFDDPGQGSCCWVQDTQNFFESLSTALYRSGLKNLEELDLSLPLAYDFGHFLEEDDDGGPRSPKTFFKQLKHLSVHYGHCTEEDEDLEFRYNQSNDKYDKYVRQLIPLATNLNTLKVKGPDVLVLDSSALEPLNLEVLDLQSLSITGEALISLFKRSAALREVVLMGVYLESGTWQEILTTLSKTTLTAFYIETCGYQKEGDTLLRVPVNPNAQANEDDSYIETNRTEDIDACELVFARVHENMRKIHGSKYDEAAAEKKRETQHDDIIRKTGSLGEFCRRFFAEIDEDEDGDSSEMGSSEDGSTIAEFLEIAFGGRPGDISDDEDSDDDEDGVSSDVDFSVPGSSDDE</sequence>
<feature type="compositionally biased region" description="Low complexity" evidence="1">
    <location>
        <begin position="514"/>
        <end position="523"/>
    </location>
</feature>
<feature type="compositionally biased region" description="Low complexity" evidence="1">
    <location>
        <begin position="554"/>
        <end position="568"/>
    </location>
</feature>
<accession>A0A8J5NK30</accession>
<evidence type="ECO:0000313" key="2">
    <source>
        <dbReference type="EMBL" id="KAG7404713.1"/>
    </source>
</evidence>
<protein>
    <submittedName>
        <fullName evidence="2">Uncharacterized protein</fullName>
    </submittedName>
</protein>
<reference evidence="2" key="1">
    <citation type="submission" date="2021-04" db="EMBL/GenBank/DDBJ databases">
        <title>First draft genome resource for Brassicaceae pathogens Fusarium oxysporum f. sp. raphani and Fusarium oxysporum f. sp. rapae.</title>
        <authorList>
            <person name="Asai S."/>
        </authorList>
    </citation>
    <scope>NUCLEOTIDE SEQUENCE</scope>
    <source>
        <strain evidence="2">Tf1208</strain>
    </source>
</reference>
<gene>
    <name evidence="2" type="ORF">Forpe1208_v014693</name>
</gene>
<name>A0A8J5NK30_FUSOX</name>